<evidence type="ECO:0000313" key="1">
    <source>
        <dbReference type="EMBL" id="PXF61033.1"/>
    </source>
</evidence>
<organism evidence="1 2">
    <name type="scientific">Candidatus Methanogaster sp</name>
    <dbReference type="NCBI Taxonomy" id="3386292"/>
    <lineage>
        <taxon>Archaea</taxon>
        <taxon>Methanobacteriati</taxon>
        <taxon>Methanobacteriota</taxon>
        <taxon>Stenosarchaea group</taxon>
        <taxon>Methanomicrobia</taxon>
        <taxon>Methanosarcinales</taxon>
        <taxon>ANME-2 cluster</taxon>
        <taxon>Candidatus Methanogasteraceae</taxon>
        <taxon>Candidatus Methanogaster</taxon>
    </lineage>
</organism>
<name>A0AC61L3Z9_9EURY</name>
<reference evidence="1" key="1">
    <citation type="submission" date="2018-01" db="EMBL/GenBank/DDBJ databases">
        <authorList>
            <person name="Krukenberg V."/>
        </authorList>
    </citation>
    <scope>NUCLEOTIDE SEQUENCE</scope>
    <source>
        <strain evidence="1">E20ANME2</strain>
    </source>
</reference>
<accession>A0AC61L3Z9</accession>
<protein>
    <submittedName>
        <fullName evidence="1">DUF2073 domain-containing protein</fullName>
    </submittedName>
</protein>
<evidence type="ECO:0000313" key="2">
    <source>
        <dbReference type="Proteomes" id="UP000248329"/>
    </source>
</evidence>
<gene>
    <name evidence="1" type="ORF">C4B59_06735</name>
</gene>
<dbReference type="Proteomes" id="UP000248329">
    <property type="component" value="Unassembled WGS sequence"/>
</dbReference>
<comment type="caution">
    <text evidence="1">The sequence shown here is derived from an EMBL/GenBank/DDBJ whole genome shotgun (WGS) entry which is preliminary data.</text>
</comment>
<dbReference type="EMBL" id="PQXF01000009">
    <property type="protein sequence ID" value="PXF61033.1"/>
    <property type="molecule type" value="Genomic_DNA"/>
</dbReference>
<sequence>MKGIQMDLVSSDKLDRLSSVEKIRMILDSVEDGKIIVLERGLTPQEETKLIEATMTKITPGEFAGIEIESYPGAVHQSWFDKLRKKPVDRARLTVIGPADQLKMLKRDRDVISAMVSAR</sequence>
<proteinExistence type="predicted"/>